<reference evidence="3 4" key="1">
    <citation type="journal article" date="2020" name="ISME J.">
        <title>Uncovering the hidden diversity of litter-decomposition mechanisms in mushroom-forming fungi.</title>
        <authorList>
            <person name="Floudas D."/>
            <person name="Bentzer J."/>
            <person name="Ahren D."/>
            <person name="Johansson T."/>
            <person name="Persson P."/>
            <person name="Tunlid A."/>
        </authorList>
    </citation>
    <scope>NUCLEOTIDE SEQUENCE [LARGE SCALE GENOMIC DNA]</scope>
    <source>
        <strain evidence="3 4">CBS 101986</strain>
    </source>
</reference>
<dbReference type="Proteomes" id="UP000567179">
    <property type="component" value="Unassembled WGS sequence"/>
</dbReference>
<dbReference type="AlphaFoldDB" id="A0A8H5AZB9"/>
<name>A0A8H5AZB9_9AGAR</name>
<dbReference type="EMBL" id="JAACJJ010000046">
    <property type="protein sequence ID" value="KAF5313834.1"/>
    <property type="molecule type" value="Genomic_DNA"/>
</dbReference>
<keyword evidence="4" id="KW-1185">Reference proteome</keyword>
<evidence type="ECO:0000313" key="4">
    <source>
        <dbReference type="Proteomes" id="UP000567179"/>
    </source>
</evidence>
<dbReference type="OrthoDB" id="1877767at2759"/>
<dbReference type="InterPro" id="IPR019481">
    <property type="entry name" value="TFIIIC_triple_barrel"/>
</dbReference>
<accession>A0A8H5AZB9</accession>
<feature type="region of interest" description="Disordered" evidence="1">
    <location>
        <begin position="117"/>
        <end position="236"/>
    </location>
</feature>
<evidence type="ECO:0000313" key="3">
    <source>
        <dbReference type="EMBL" id="KAF5313834.1"/>
    </source>
</evidence>
<dbReference type="InterPro" id="IPR042771">
    <property type="entry name" value="GTF3C6-like"/>
</dbReference>
<protein>
    <recommendedName>
        <fullName evidence="2">Transcription factor TFIIIC triple barrel domain-containing protein</fullName>
    </recommendedName>
</protein>
<dbReference type="GO" id="GO:0000127">
    <property type="term" value="C:transcription factor TFIIIC complex"/>
    <property type="evidence" value="ECO:0007669"/>
    <property type="project" value="TreeGrafter"/>
</dbReference>
<gene>
    <name evidence="3" type="ORF">D9619_013013</name>
</gene>
<dbReference type="Gene3D" id="2.60.40.4370">
    <property type="match status" value="1"/>
</dbReference>
<dbReference type="GO" id="GO:0006383">
    <property type="term" value="P:transcription by RNA polymerase III"/>
    <property type="evidence" value="ECO:0007669"/>
    <property type="project" value="InterPro"/>
</dbReference>
<dbReference type="PANTHER" id="PTHR21860:SF2">
    <property type="entry name" value="GENERAL TRANSCRIPTION FACTOR 3C POLYPEPTIDE 6"/>
    <property type="match status" value="1"/>
</dbReference>
<feature type="domain" description="Transcription factor TFIIIC triple barrel" evidence="2">
    <location>
        <begin position="25"/>
        <end position="114"/>
    </location>
</feature>
<proteinExistence type="predicted"/>
<sequence length="236" mass="25508">MSAAPTYLCPGYKEVEEFGPDEEYEEEEVFYVTLDMGNVEPTLVPTSSSYRLIGLDTPTPFIQLQGTILKGRHDMLLGTELIFTDDKETHDWNKRSVVHVGNTEHRIAFREVTLVPKGSGSAKGKERANPDTETVSAHAQSLAATPIDRMTGLSAPVSRAPRKGKGASASVAPKATASTSGNTANADTPSAPRRSSRRASRVPEAAPPPMQIEGSSPPRPHIDDEDDDSDDMYVDD</sequence>
<comment type="caution">
    <text evidence="3">The sequence shown here is derived from an EMBL/GenBank/DDBJ whole genome shotgun (WGS) entry which is preliminary data.</text>
</comment>
<feature type="compositionally biased region" description="Acidic residues" evidence="1">
    <location>
        <begin position="223"/>
        <end position="236"/>
    </location>
</feature>
<dbReference type="PANTHER" id="PTHR21860">
    <property type="entry name" value="TRANSCRIPTION INITIATION FACTOR IIIC TFIIIC , POLYPEPTIDE 6-RELATED"/>
    <property type="match status" value="1"/>
</dbReference>
<evidence type="ECO:0000256" key="1">
    <source>
        <dbReference type="SAM" id="MobiDB-lite"/>
    </source>
</evidence>
<feature type="compositionally biased region" description="Polar residues" evidence="1">
    <location>
        <begin position="131"/>
        <end position="143"/>
    </location>
</feature>
<evidence type="ECO:0000259" key="2">
    <source>
        <dbReference type="Pfam" id="PF10419"/>
    </source>
</evidence>
<feature type="compositionally biased region" description="Low complexity" evidence="1">
    <location>
        <begin position="175"/>
        <end position="193"/>
    </location>
</feature>
<organism evidence="3 4">
    <name type="scientific">Psilocybe cf. subviscida</name>
    <dbReference type="NCBI Taxonomy" id="2480587"/>
    <lineage>
        <taxon>Eukaryota</taxon>
        <taxon>Fungi</taxon>
        <taxon>Dikarya</taxon>
        <taxon>Basidiomycota</taxon>
        <taxon>Agaricomycotina</taxon>
        <taxon>Agaricomycetes</taxon>
        <taxon>Agaricomycetidae</taxon>
        <taxon>Agaricales</taxon>
        <taxon>Agaricineae</taxon>
        <taxon>Strophariaceae</taxon>
        <taxon>Psilocybe</taxon>
    </lineage>
</organism>
<dbReference type="Pfam" id="PF10419">
    <property type="entry name" value="TFIIIC_sub6"/>
    <property type="match status" value="1"/>
</dbReference>